<keyword evidence="3" id="KW-1185">Reference proteome</keyword>
<protein>
    <recommendedName>
        <fullName evidence="4">TIGR02611 family protein</fullName>
    </recommendedName>
</protein>
<dbReference type="Proteomes" id="UP001501231">
    <property type="component" value="Unassembled WGS sequence"/>
</dbReference>
<sequence length="108" mass="11387">MTTSAPHRPAAATELDVVPAAEARPRTRLRLLRKIGVAVGGVVLILAGIVMMVLPGPGVVAILAGLGLLGTEFPAARRVSERLQGYIRTAWHKVRRTKKADSKADSAA</sequence>
<comment type="caution">
    <text evidence="2">The sequence shown here is derived from an EMBL/GenBank/DDBJ whole genome shotgun (WGS) entry which is preliminary data.</text>
</comment>
<dbReference type="InterPro" id="IPR019099">
    <property type="entry name" value="Uncharacterised_PGPGW_TM"/>
</dbReference>
<dbReference type="Pfam" id="PF09656">
    <property type="entry name" value="PGPGW"/>
    <property type="match status" value="1"/>
</dbReference>
<keyword evidence="1" id="KW-1133">Transmembrane helix</keyword>
<reference evidence="3" key="1">
    <citation type="journal article" date="2019" name="Int. J. Syst. Evol. Microbiol.">
        <title>The Global Catalogue of Microorganisms (GCM) 10K type strain sequencing project: providing services to taxonomists for standard genome sequencing and annotation.</title>
        <authorList>
            <consortium name="The Broad Institute Genomics Platform"/>
            <consortium name="The Broad Institute Genome Sequencing Center for Infectious Disease"/>
            <person name="Wu L."/>
            <person name="Ma J."/>
        </authorList>
    </citation>
    <scope>NUCLEOTIDE SEQUENCE [LARGE SCALE GENOMIC DNA]</scope>
    <source>
        <strain evidence="3">JCM 3325</strain>
    </source>
</reference>
<proteinExistence type="predicted"/>
<accession>A0ABP5WYD8</accession>
<evidence type="ECO:0008006" key="4">
    <source>
        <dbReference type="Google" id="ProtNLM"/>
    </source>
</evidence>
<dbReference type="RefSeq" id="WP_344594075.1">
    <property type="nucleotide sequence ID" value="NZ_BAAARW010000024.1"/>
</dbReference>
<dbReference type="EMBL" id="BAAARW010000024">
    <property type="protein sequence ID" value="GAA2440105.1"/>
    <property type="molecule type" value="Genomic_DNA"/>
</dbReference>
<keyword evidence="1" id="KW-0812">Transmembrane</keyword>
<gene>
    <name evidence="2" type="ORF">GCM10010191_64460</name>
</gene>
<organism evidence="2 3">
    <name type="scientific">Actinomadura vinacea</name>
    <dbReference type="NCBI Taxonomy" id="115336"/>
    <lineage>
        <taxon>Bacteria</taxon>
        <taxon>Bacillati</taxon>
        <taxon>Actinomycetota</taxon>
        <taxon>Actinomycetes</taxon>
        <taxon>Streptosporangiales</taxon>
        <taxon>Thermomonosporaceae</taxon>
        <taxon>Actinomadura</taxon>
    </lineage>
</organism>
<feature type="transmembrane region" description="Helical" evidence="1">
    <location>
        <begin position="35"/>
        <end position="53"/>
    </location>
</feature>
<keyword evidence="1" id="KW-0472">Membrane</keyword>
<evidence type="ECO:0000313" key="3">
    <source>
        <dbReference type="Proteomes" id="UP001501231"/>
    </source>
</evidence>
<evidence type="ECO:0000313" key="2">
    <source>
        <dbReference type="EMBL" id="GAA2440105.1"/>
    </source>
</evidence>
<feature type="transmembrane region" description="Helical" evidence="1">
    <location>
        <begin position="59"/>
        <end position="76"/>
    </location>
</feature>
<evidence type="ECO:0000256" key="1">
    <source>
        <dbReference type="SAM" id="Phobius"/>
    </source>
</evidence>
<name>A0ABP5WYD8_9ACTN</name>